<keyword evidence="2" id="KW-1185">Reference proteome</keyword>
<dbReference type="Pfam" id="PF25927">
    <property type="entry name" value="DUF7972"/>
    <property type="match status" value="1"/>
</dbReference>
<organism evidence="1 2">
    <name type="scientific">Natrinema longum</name>
    <dbReference type="NCBI Taxonomy" id="370324"/>
    <lineage>
        <taxon>Archaea</taxon>
        <taxon>Methanobacteriati</taxon>
        <taxon>Methanobacteriota</taxon>
        <taxon>Stenosarchaea group</taxon>
        <taxon>Halobacteria</taxon>
        <taxon>Halobacteriales</taxon>
        <taxon>Natrialbaceae</taxon>
        <taxon>Natrinema</taxon>
    </lineage>
</organism>
<dbReference type="GeneID" id="63185215"/>
<sequence>MVLVPTAVAMGVFPLALLFASILRTATVTELTAAITPFTTPEQGP</sequence>
<dbReference type="AlphaFoldDB" id="A0A8A2U844"/>
<dbReference type="Proteomes" id="UP000663191">
    <property type="component" value="Chromosome"/>
</dbReference>
<dbReference type="KEGG" id="hlo:J0X27_15685"/>
<evidence type="ECO:0000313" key="1">
    <source>
        <dbReference type="EMBL" id="QSW84871.1"/>
    </source>
</evidence>
<accession>A0A8A2U844</accession>
<reference evidence="1 2" key="1">
    <citation type="journal article" date="2006" name="Int. J. Syst. Evol. Microbiol.">
        <title>Haloterrigena longa sp. nov. and Haloterrigena limicola sp. nov., extremely halophilic archaea isolated from a salt lake.</title>
        <authorList>
            <person name="Cui H.L."/>
            <person name="Tohty D."/>
            <person name="Zhou P.J."/>
            <person name="Liu S.J."/>
        </authorList>
    </citation>
    <scope>NUCLEOTIDE SEQUENCE [LARGE SCALE GENOMIC DNA]</scope>
    <source>
        <strain evidence="1 2">ABH32</strain>
    </source>
</reference>
<dbReference type="InterPro" id="IPR058278">
    <property type="entry name" value="DUF7972"/>
</dbReference>
<gene>
    <name evidence="1" type="ORF">J0X27_15685</name>
</gene>
<dbReference type="OrthoDB" id="265845at2157"/>
<dbReference type="RefSeq" id="WP_207270079.1">
    <property type="nucleotide sequence ID" value="NZ_CP071463.1"/>
</dbReference>
<protein>
    <submittedName>
        <fullName evidence="1">Uncharacterized protein</fullName>
    </submittedName>
</protein>
<proteinExistence type="predicted"/>
<name>A0A8A2U844_9EURY</name>
<dbReference type="EMBL" id="CP071463">
    <property type="protein sequence ID" value="QSW84871.1"/>
    <property type="molecule type" value="Genomic_DNA"/>
</dbReference>
<evidence type="ECO:0000313" key="2">
    <source>
        <dbReference type="Proteomes" id="UP000663191"/>
    </source>
</evidence>